<evidence type="ECO:0000256" key="1">
    <source>
        <dbReference type="SAM" id="SignalP"/>
    </source>
</evidence>
<feature type="chain" id="PRO_5034300762" description="Secreted protein" evidence="1">
    <location>
        <begin position="23"/>
        <end position="144"/>
    </location>
</feature>
<reference evidence="2" key="1">
    <citation type="submission" date="2020-09" db="EMBL/GenBank/DDBJ databases">
        <title>Comparative genome analyses of four rice-infecting Rhizoctonia solani isolates reveal extensive enrichment of homogalacturonan modification genes.</title>
        <authorList>
            <person name="Lee D.-Y."/>
            <person name="Jeon J."/>
            <person name="Kim K.-T."/>
            <person name="Cheong K."/>
            <person name="Song H."/>
            <person name="Choi G."/>
            <person name="Ko J."/>
            <person name="Opiyo S.O."/>
            <person name="Zuo S."/>
            <person name="Madhav S."/>
            <person name="Lee Y.-H."/>
            <person name="Wang G.-L."/>
        </authorList>
    </citation>
    <scope>NUCLEOTIDE SEQUENCE</scope>
    <source>
        <strain evidence="2">AG1-IA B2</strain>
    </source>
</reference>
<dbReference type="AlphaFoldDB" id="A0A8H7I7Q1"/>
<dbReference type="Proteomes" id="UP000614334">
    <property type="component" value="Unassembled WGS sequence"/>
</dbReference>
<comment type="caution">
    <text evidence="2">The sequence shown here is derived from an EMBL/GenBank/DDBJ whole genome shotgun (WGS) entry which is preliminary data.</text>
</comment>
<protein>
    <recommendedName>
        <fullName evidence="4">Secreted protein</fullName>
    </recommendedName>
</protein>
<organism evidence="2 3">
    <name type="scientific">Rhizoctonia solani</name>
    <dbReference type="NCBI Taxonomy" id="456999"/>
    <lineage>
        <taxon>Eukaryota</taxon>
        <taxon>Fungi</taxon>
        <taxon>Dikarya</taxon>
        <taxon>Basidiomycota</taxon>
        <taxon>Agaricomycotina</taxon>
        <taxon>Agaricomycetes</taxon>
        <taxon>Cantharellales</taxon>
        <taxon>Ceratobasidiaceae</taxon>
        <taxon>Rhizoctonia</taxon>
    </lineage>
</organism>
<evidence type="ECO:0000313" key="2">
    <source>
        <dbReference type="EMBL" id="KAF8751602.1"/>
    </source>
</evidence>
<accession>A0A8H7I7Q1</accession>
<name>A0A8H7I7Q1_9AGAM</name>
<sequence length="144" mass="15223">MRLGLLTAILPVMLALSALVLSAPVDTEKHVAARGGTSFANCPSGDSILAILESSNPNFSHDTTGLVCPMCPEQYLFSGTSDCLDDPIQANADPTEEIRNIIPLFNAATTKISDLPMDKPCVFDGEYLKVAEVCIVMLGVSAAH</sequence>
<keyword evidence="1" id="KW-0732">Signal</keyword>
<gene>
    <name evidence="2" type="ORF">RHS01_08307</name>
</gene>
<evidence type="ECO:0008006" key="4">
    <source>
        <dbReference type="Google" id="ProtNLM"/>
    </source>
</evidence>
<proteinExistence type="predicted"/>
<dbReference type="EMBL" id="JACYCF010000017">
    <property type="protein sequence ID" value="KAF8751602.1"/>
    <property type="molecule type" value="Genomic_DNA"/>
</dbReference>
<evidence type="ECO:0000313" key="3">
    <source>
        <dbReference type="Proteomes" id="UP000614334"/>
    </source>
</evidence>
<feature type="signal peptide" evidence="1">
    <location>
        <begin position="1"/>
        <end position="22"/>
    </location>
</feature>